<feature type="transmembrane region" description="Helical" evidence="6">
    <location>
        <begin position="438"/>
        <end position="456"/>
    </location>
</feature>
<evidence type="ECO:0000256" key="1">
    <source>
        <dbReference type="ARBA" id="ARBA00004127"/>
    </source>
</evidence>
<keyword evidence="3 6" id="KW-1133">Transmembrane helix</keyword>
<gene>
    <name evidence="8" type="ORF">CHLRE_10g435650v5</name>
</gene>
<dbReference type="KEGG" id="cre:CHLRE_10g435650v5"/>
<feature type="transmembrane region" description="Helical" evidence="6">
    <location>
        <begin position="571"/>
        <end position="594"/>
    </location>
</feature>
<dbReference type="STRING" id="3055.A0A2K3DA60"/>
<dbReference type="AlphaFoldDB" id="A0A2K3DA60"/>
<evidence type="ECO:0000256" key="2">
    <source>
        <dbReference type="ARBA" id="ARBA00022692"/>
    </source>
</evidence>
<feature type="region of interest" description="Disordered" evidence="5">
    <location>
        <begin position="61"/>
        <end position="85"/>
    </location>
</feature>
<dbReference type="SUPFAM" id="SSF103473">
    <property type="entry name" value="MFS general substrate transporter"/>
    <property type="match status" value="1"/>
</dbReference>
<feature type="compositionally biased region" description="Low complexity" evidence="5">
    <location>
        <begin position="350"/>
        <end position="382"/>
    </location>
</feature>
<dbReference type="GO" id="GO:0015760">
    <property type="term" value="P:glucose-6-phosphate transport"/>
    <property type="evidence" value="ECO:0000318"/>
    <property type="project" value="GO_Central"/>
</dbReference>
<organism evidence="8 9">
    <name type="scientific">Chlamydomonas reinhardtii</name>
    <name type="common">Chlamydomonas smithii</name>
    <dbReference type="NCBI Taxonomy" id="3055"/>
    <lineage>
        <taxon>Eukaryota</taxon>
        <taxon>Viridiplantae</taxon>
        <taxon>Chlorophyta</taxon>
        <taxon>core chlorophytes</taxon>
        <taxon>Chlorophyceae</taxon>
        <taxon>CS clade</taxon>
        <taxon>Chlamydomonadales</taxon>
        <taxon>Chlamydomonadaceae</taxon>
        <taxon>Chlamydomonas</taxon>
    </lineage>
</organism>
<dbReference type="Proteomes" id="UP000006906">
    <property type="component" value="Chromosome 10"/>
</dbReference>
<dbReference type="GO" id="GO:0012505">
    <property type="term" value="C:endomembrane system"/>
    <property type="evidence" value="ECO:0007669"/>
    <property type="project" value="UniProtKB-SubCell"/>
</dbReference>
<dbReference type="PROSITE" id="PS50850">
    <property type="entry name" value="MFS"/>
    <property type="match status" value="1"/>
</dbReference>
<dbReference type="ExpressionAtlas" id="A0A2K3DA60">
    <property type="expression patterns" value="baseline and differential"/>
</dbReference>
<accession>A0A2K3DA60</accession>
<dbReference type="InterPro" id="IPR020846">
    <property type="entry name" value="MFS_dom"/>
</dbReference>
<feature type="transmembrane region" description="Helical" evidence="6">
    <location>
        <begin position="305"/>
        <end position="325"/>
    </location>
</feature>
<proteinExistence type="predicted"/>
<feature type="transmembrane region" description="Helical" evidence="6">
    <location>
        <begin position="399"/>
        <end position="418"/>
    </location>
</feature>
<evidence type="ECO:0000256" key="4">
    <source>
        <dbReference type="ARBA" id="ARBA00023136"/>
    </source>
</evidence>
<dbReference type="InterPro" id="IPR011701">
    <property type="entry name" value="MFS"/>
</dbReference>
<feature type="transmembrane region" description="Helical" evidence="6">
    <location>
        <begin position="183"/>
        <end position="204"/>
    </location>
</feature>
<feature type="region of interest" description="Disordered" evidence="5">
    <location>
        <begin position="607"/>
        <end position="634"/>
    </location>
</feature>
<comment type="subcellular location">
    <subcellularLocation>
        <location evidence="1">Endomembrane system</location>
        <topology evidence="1">Multi-pass membrane protein</topology>
    </subcellularLocation>
</comment>
<sequence>MQPMQAQGWRHWRGSAGKGPARACTGCATITSTVLPPCLRVWARGQTSRRLALARFFREGRETVGPPGQPGPGTHTAAQAKAGAQEAASTVVSDIGATTAAADPSPDAAATAAATLTPAAPGRAVSPVGAAASPSAPQPPGFQPRRLLVFSCLVLGYAGYYLTRNSLTYTAPVMVADPSLGFSLAQVGTMTSIFPIAYGLSKFVSGIVGDRYSPSLLLGGGLIATAACNLAFGAAGSLHVFAAMWALNGLMQGVGAPSCARMLTSWFAARERGTYWGLWNVAHNTGGFAAPLVAATAANALGWRWGMWAPGLAGLVLGAYVLLLCRDTPQDAGFPPVEAAPTRKQQPQQTSSDGNSNSSTATATTSGSSSSSSGSSSSSSSSQPPGVLRAALDNVLSNPAVWALAFVYFFVYVVRQGVTSWSMFYLMREKGVADAAQAAARVSGLELGGLVGGLAAGRLSDILIRRSAASGQGSVGVRVKVVMAYTAGLAASLLLFQSLPPGTAPLLQWLSVAAIGFCIYGPQMLVGLCGAELVHPASVGASQGVLGWIAYLGAANAGVPLSLIIERYGWSAYFATLLGACGLALALLAPLSGLSSFAQRQHRHEQEQMQAVAGSGGDGGGRGDGDGVGEAKLA</sequence>
<evidence type="ECO:0000256" key="3">
    <source>
        <dbReference type="ARBA" id="ARBA00022989"/>
    </source>
</evidence>
<dbReference type="OrthoDB" id="3639251at2759"/>
<feature type="transmembrane region" description="Helical" evidence="6">
    <location>
        <begin position="477"/>
        <end position="497"/>
    </location>
</feature>
<dbReference type="Pfam" id="PF07690">
    <property type="entry name" value="MFS_1"/>
    <property type="match status" value="1"/>
</dbReference>
<feature type="compositionally biased region" description="Gly residues" evidence="5">
    <location>
        <begin position="614"/>
        <end position="628"/>
    </location>
</feature>
<evidence type="ECO:0000313" key="8">
    <source>
        <dbReference type="EMBL" id="PNW77418.1"/>
    </source>
</evidence>
<feature type="transmembrane region" description="Helical" evidence="6">
    <location>
        <begin position="545"/>
        <end position="565"/>
    </location>
</feature>
<evidence type="ECO:0000313" key="9">
    <source>
        <dbReference type="Proteomes" id="UP000006906"/>
    </source>
</evidence>
<feature type="transmembrane region" description="Helical" evidence="6">
    <location>
        <begin position="509"/>
        <end position="533"/>
    </location>
</feature>
<keyword evidence="9" id="KW-1185">Reference proteome</keyword>
<evidence type="ECO:0000259" key="7">
    <source>
        <dbReference type="PROSITE" id="PS50850"/>
    </source>
</evidence>
<dbReference type="InterPro" id="IPR036259">
    <property type="entry name" value="MFS_trans_sf"/>
</dbReference>
<dbReference type="GO" id="GO:0035435">
    <property type="term" value="P:phosphate ion transmembrane transport"/>
    <property type="evidence" value="ECO:0000318"/>
    <property type="project" value="GO_Central"/>
</dbReference>
<name>A0A2K3DA60_CHLRE</name>
<keyword evidence="4 6" id="KW-0472">Membrane</keyword>
<feature type="transmembrane region" description="Helical" evidence="6">
    <location>
        <begin position="216"/>
        <end position="247"/>
    </location>
</feature>
<dbReference type="PANTHER" id="PTHR43826">
    <property type="entry name" value="GLUCOSE-6-PHOSPHATE EXCHANGER SLC37A4"/>
    <property type="match status" value="1"/>
</dbReference>
<feature type="domain" description="Major facilitator superfamily (MFS) profile" evidence="7">
    <location>
        <begin position="149"/>
        <end position="598"/>
    </location>
</feature>
<dbReference type="RefSeq" id="XP_042920112.1">
    <property type="nucleotide sequence ID" value="XM_043066715.1"/>
</dbReference>
<feature type="region of interest" description="Disordered" evidence="5">
    <location>
        <begin position="334"/>
        <end position="383"/>
    </location>
</feature>
<dbReference type="InterPro" id="IPR051337">
    <property type="entry name" value="OPA_Antiporter"/>
</dbReference>
<keyword evidence="2 6" id="KW-0812">Transmembrane</keyword>
<dbReference type="GO" id="GO:0016020">
    <property type="term" value="C:membrane"/>
    <property type="evidence" value="ECO:0007669"/>
    <property type="project" value="UniProtKB-ARBA"/>
</dbReference>
<dbReference type="GO" id="GO:0061513">
    <property type="term" value="F:glucose 6-phosphate:phosphate antiporter activity"/>
    <property type="evidence" value="ECO:0000318"/>
    <property type="project" value="GO_Central"/>
</dbReference>
<dbReference type="Gramene" id="PNW77418">
    <property type="protein sequence ID" value="PNW77418"/>
    <property type="gene ID" value="CHLRE_10g435650v5"/>
</dbReference>
<evidence type="ECO:0000256" key="5">
    <source>
        <dbReference type="SAM" id="MobiDB-lite"/>
    </source>
</evidence>
<feature type="transmembrane region" description="Helical" evidence="6">
    <location>
        <begin position="147"/>
        <end position="163"/>
    </location>
</feature>
<reference evidence="8 9" key="1">
    <citation type="journal article" date="2007" name="Science">
        <title>The Chlamydomonas genome reveals the evolution of key animal and plant functions.</title>
        <authorList>
            <person name="Merchant S.S."/>
            <person name="Prochnik S.E."/>
            <person name="Vallon O."/>
            <person name="Harris E.H."/>
            <person name="Karpowicz S.J."/>
            <person name="Witman G.B."/>
            <person name="Terry A."/>
            <person name="Salamov A."/>
            <person name="Fritz-Laylin L.K."/>
            <person name="Marechal-Drouard L."/>
            <person name="Marshall W.F."/>
            <person name="Qu L.H."/>
            <person name="Nelson D.R."/>
            <person name="Sanderfoot A.A."/>
            <person name="Spalding M.H."/>
            <person name="Kapitonov V.V."/>
            <person name="Ren Q."/>
            <person name="Ferris P."/>
            <person name="Lindquist E."/>
            <person name="Shapiro H."/>
            <person name="Lucas S.M."/>
            <person name="Grimwood J."/>
            <person name="Schmutz J."/>
            <person name="Cardol P."/>
            <person name="Cerutti H."/>
            <person name="Chanfreau G."/>
            <person name="Chen C.L."/>
            <person name="Cognat V."/>
            <person name="Croft M.T."/>
            <person name="Dent R."/>
            <person name="Dutcher S."/>
            <person name="Fernandez E."/>
            <person name="Fukuzawa H."/>
            <person name="Gonzalez-Ballester D."/>
            <person name="Gonzalez-Halphen D."/>
            <person name="Hallmann A."/>
            <person name="Hanikenne M."/>
            <person name="Hippler M."/>
            <person name="Inwood W."/>
            <person name="Jabbari K."/>
            <person name="Kalanon M."/>
            <person name="Kuras R."/>
            <person name="Lefebvre P.A."/>
            <person name="Lemaire S.D."/>
            <person name="Lobanov A.V."/>
            <person name="Lohr M."/>
            <person name="Manuell A."/>
            <person name="Meier I."/>
            <person name="Mets L."/>
            <person name="Mittag M."/>
            <person name="Mittelmeier T."/>
            <person name="Moroney J.V."/>
            <person name="Moseley J."/>
            <person name="Napoli C."/>
            <person name="Nedelcu A.M."/>
            <person name="Niyogi K."/>
            <person name="Novoselov S.V."/>
            <person name="Paulsen I.T."/>
            <person name="Pazour G."/>
            <person name="Purton S."/>
            <person name="Ral J.P."/>
            <person name="Riano-Pachon D.M."/>
            <person name="Riekhof W."/>
            <person name="Rymarquis L."/>
            <person name="Schroda M."/>
            <person name="Stern D."/>
            <person name="Umen J."/>
            <person name="Willows R."/>
            <person name="Wilson N."/>
            <person name="Zimmer S.L."/>
            <person name="Allmer J."/>
            <person name="Balk J."/>
            <person name="Bisova K."/>
            <person name="Chen C.J."/>
            <person name="Elias M."/>
            <person name="Gendler K."/>
            <person name="Hauser C."/>
            <person name="Lamb M.R."/>
            <person name="Ledford H."/>
            <person name="Long J.C."/>
            <person name="Minagawa J."/>
            <person name="Page M.D."/>
            <person name="Pan J."/>
            <person name="Pootakham W."/>
            <person name="Roje S."/>
            <person name="Rose A."/>
            <person name="Stahlberg E."/>
            <person name="Terauchi A.M."/>
            <person name="Yang P."/>
            <person name="Ball S."/>
            <person name="Bowler C."/>
            <person name="Dieckmann C.L."/>
            <person name="Gladyshev V.N."/>
            <person name="Green P."/>
            <person name="Jorgensen R."/>
            <person name="Mayfield S."/>
            <person name="Mueller-Roeber B."/>
            <person name="Rajamani S."/>
            <person name="Sayre R.T."/>
            <person name="Brokstein P."/>
            <person name="Dubchak I."/>
            <person name="Goodstein D."/>
            <person name="Hornick L."/>
            <person name="Huang Y.W."/>
            <person name="Jhaveri J."/>
            <person name="Luo Y."/>
            <person name="Martinez D."/>
            <person name="Ngau W.C."/>
            <person name="Otillar B."/>
            <person name="Poliakov A."/>
            <person name="Porter A."/>
            <person name="Szajkowski L."/>
            <person name="Werner G."/>
            <person name="Zhou K."/>
            <person name="Grigoriev I.V."/>
            <person name="Rokhsar D.S."/>
            <person name="Grossman A.R."/>
        </authorList>
    </citation>
    <scope>NUCLEOTIDE SEQUENCE [LARGE SCALE GENOMIC DNA]</scope>
    <source>
        <strain evidence="9">CC-503</strain>
    </source>
</reference>
<dbReference type="EMBL" id="CM008971">
    <property type="protein sequence ID" value="PNW77418.1"/>
    <property type="molecule type" value="Genomic_DNA"/>
</dbReference>
<evidence type="ECO:0000256" key="6">
    <source>
        <dbReference type="SAM" id="Phobius"/>
    </source>
</evidence>
<dbReference type="InParanoid" id="A0A2K3DA60"/>
<dbReference type="Gene3D" id="1.20.1250.20">
    <property type="entry name" value="MFS general substrate transporter like domains"/>
    <property type="match status" value="2"/>
</dbReference>
<dbReference type="PANTHER" id="PTHR43826:SF3">
    <property type="entry name" value="GLUCOSE-6-PHOSPHATE EXCHANGER SLC37A4"/>
    <property type="match status" value="1"/>
</dbReference>
<dbReference type="GeneID" id="5716059"/>
<protein>
    <recommendedName>
        <fullName evidence="7">Major facilitator superfamily (MFS) profile domain-containing protein</fullName>
    </recommendedName>
</protein>